<dbReference type="AlphaFoldDB" id="A0A0C6F8V2"/>
<dbReference type="OrthoDB" id="7210750at2"/>
<feature type="compositionally biased region" description="Polar residues" evidence="1">
    <location>
        <begin position="1"/>
        <end position="12"/>
    </location>
</feature>
<dbReference type="KEGG" id="maqu:Maq22A_c07295"/>
<organism evidence="2 3">
    <name type="scientific">Methylobacterium aquaticum</name>
    <dbReference type="NCBI Taxonomy" id="270351"/>
    <lineage>
        <taxon>Bacteria</taxon>
        <taxon>Pseudomonadati</taxon>
        <taxon>Pseudomonadota</taxon>
        <taxon>Alphaproteobacteria</taxon>
        <taxon>Hyphomicrobiales</taxon>
        <taxon>Methylobacteriaceae</taxon>
        <taxon>Methylobacterium</taxon>
    </lineage>
</organism>
<feature type="region of interest" description="Disordered" evidence="1">
    <location>
        <begin position="1"/>
        <end position="68"/>
    </location>
</feature>
<reference evidence="3" key="2">
    <citation type="submission" date="2015-01" db="EMBL/GenBank/DDBJ databases">
        <title>Complete genome sequence of Methylobacterium aquaticum strain 22A.</title>
        <authorList>
            <person name="Tani A."/>
            <person name="Ogura Y."/>
            <person name="Hayashi T."/>
        </authorList>
    </citation>
    <scope>NUCLEOTIDE SEQUENCE [LARGE SCALE GENOMIC DNA]</scope>
    <source>
        <strain evidence="3">MA-22A</strain>
    </source>
</reference>
<proteinExistence type="predicted"/>
<keyword evidence="2" id="KW-0813">Transport</keyword>
<gene>
    <name evidence="2" type="ORF">Maq22A_c07295</name>
</gene>
<dbReference type="Proteomes" id="UP000061432">
    <property type="component" value="Chromosome"/>
</dbReference>
<evidence type="ECO:0000313" key="3">
    <source>
        <dbReference type="Proteomes" id="UP000061432"/>
    </source>
</evidence>
<evidence type="ECO:0000256" key="1">
    <source>
        <dbReference type="SAM" id="MobiDB-lite"/>
    </source>
</evidence>
<name>A0A0C6F8V2_9HYPH</name>
<dbReference type="RefSeq" id="WP_058618884.1">
    <property type="nucleotide sequence ID" value="NZ_AP014704.1"/>
</dbReference>
<sequence length="68" mass="6932">MTSKQPKTTTPTDADLKGNPGIGTSKGMTMSGGDPEDLAGANTDEGDVANDTTPQGGVDPNQRGRTNR</sequence>
<protein>
    <submittedName>
        <fullName evidence="2">ABC-type sugar transport system, ATPasecomponent</fullName>
    </submittedName>
</protein>
<dbReference type="PATRIC" id="fig|270351.10.peg.1390"/>
<accession>A0A0C6F8V2</accession>
<keyword evidence="2" id="KW-0762">Sugar transport</keyword>
<reference evidence="2 3" key="1">
    <citation type="journal article" date="2015" name="Genome Announc.">
        <title>Complete Genome Sequence of Methylobacterium aquaticum Strain 22A, Isolated from Racomitrium japonicum Moss.</title>
        <authorList>
            <person name="Tani A."/>
            <person name="Ogura Y."/>
            <person name="Hayashi T."/>
            <person name="Kimbara K."/>
        </authorList>
    </citation>
    <scope>NUCLEOTIDE SEQUENCE [LARGE SCALE GENOMIC DNA]</scope>
    <source>
        <strain evidence="2 3">MA-22A</strain>
    </source>
</reference>
<evidence type="ECO:0000313" key="2">
    <source>
        <dbReference type="EMBL" id="BAQ44793.1"/>
    </source>
</evidence>
<dbReference type="EMBL" id="AP014704">
    <property type="protein sequence ID" value="BAQ44793.1"/>
    <property type="molecule type" value="Genomic_DNA"/>
</dbReference>
<dbReference type="STRING" id="270351.Maq22A_c07295"/>